<evidence type="ECO:0000256" key="2">
    <source>
        <dbReference type="ARBA" id="ARBA00006865"/>
    </source>
</evidence>
<dbReference type="SUPFAM" id="SSF49899">
    <property type="entry name" value="Concanavalin A-like lectins/glucanases"/>
    <property type="match status" value="1"/>
</dbReference>
<keyword evidence="5" id="KW-0326">Glycosidase</keyword>
<dbReference type="InterPro" id="IPR000757">
    <property type="entry name" value="Beta-glucanase-like"/>
</dbReference>
<comment type="catalytic activity">
    <reaction evidence="1">
        <text>Endohydrolysis of (1-&gt;3)- or (1-&gt;4)-linkages in beta-D-glucans when the glucose residue whose reducing group is involved in the linkage to be hydrolyzed is itself substituted at C-3.</text>
        <dbReference type="EC" id="3.2.1.6"/>
    </reaction>
</comment>
<dbReference type="AlphaFoldDB" id="A0A6A5WUY8"/>
<sequence>MFCSLPSLTALLLTLAYCTAFVKAAYSLVDNYSGASLISGFNFFSEPDPTHGFVRYLNQNDAQSQGLLSVSGSSVYIGVDSKNKAPNGRASVRLESKKLYKKGLFILDLAHMPSSTCGTWPAFWTWGSGKTWPELGEIDIIEGVHTNTANTMVLHTADGCSISGTGLTGVVKTKNCYINAPGQSPNAGCAIESSSSSSFGTPFNAAGGGVYAMEWTSSGIKIWHWLRDAIPADVKSGNNPNPGGWGTPQGNFAGGCNFDTKFGDQKIVLDTTFCGDWAGNVWTSNPTCKSLAATCNDYVANNPGAFAESYWRVNYLKIFRQT</sequence>
<keyword evidence="4 8" id="KW-0378">Hydrolase</keyword>
<dbReference type="PANTHER" id="PTHR10963">
    <property type="entry name" value="GLYCOSYL HYDROLASE-RELATED"/>
    <property type="match status" value="1"/>
</dbReference>
<dbReference type="InterPro" id="IPR013320">
    <property type="entry name" value="ConA-like_dom_sf"/>
</dbReference>
<dbReference type="PROSITE" id="PS51762">
    <property type="entry name" value="GH16_2"/>
    <property type="match status" value="1"/>
</dbReference>
<protein>
    <recommendedName>
        <fullName evidence="3">endo-1,3(4)-beta-glucanase</fullName>
        <ecNumber evidence="3">3.2.1.6</ecNumber>
    </recommendedName>
</protein>
<dbReference type="EMBL" id="ML977565">
    <property type="protein sequence ID" value="KAF2004928.1"/>
    <property type="molecule type" value="Genomic_DNA"/>
</dbReference>
<dbReference type="InterPro" id="IPR050546">
    <property type="entry name" value="Glycosyl_Hydrlase_16"/>
</dbReference>
<dbReference type="PANTHER" id="PTHR10963:SF24">
    <property type="entry name" value="GLYCOSIDASE C21B10.07-RELATED"/>
    <property type="match status" value="1"/>
</dbReference>
<evidence type="ECO:0000256" key="1">
    <source>
        <dbReference type="ARBA" id="ARBA00000124"/>
    </source>
</evidence>
<comment type="similarity">
    <text evidence="2">Belongs to the glycosyl hydrolase 16 family.</text>
</comment>
<dbReference type="CDD" id="cd02181">
    <property type="entry name" value="GH16_fungal_Lam16A_glucanase"/>
    <property type="match status" value="1"/>
</dbReference>
<keyword evidence="9" id="KW-1185">Reference proteome</keyword>
<accession>A0A6A5WUY8</accession>
<name>A0A6A5WUY8_9PLEO</name>
<evidence type="ECO:0000256" key="6">
    <source>
        <dbReference type="SAM" id="SignalP"/>
    </source>
</evidence>
<dbReference type="Pfam" id="PF26113">
    <property type="entry name" value="GH16_XgeA"/>
    <property type="match status" value="1"/>
</dbReference>
<evidence type="ECO:0000313" key="9">
    <source>
        <dbReference type="Proteomes" id="UP000799779"/>
    </source>
</evidence>
<dbReference type="EC" id="3.2.1.6" evidence="3"/>
<reference evidence="8" key="1">
    <citation type="journal article" date="2020" name="Stud. Mycol.">
        <title>101 Dothideomycetes genomes: a test case for predicting lifestyles and emergence of pathogens.</title>
        <authorList>
            <person name="Haridas S."/>
            <person name="Albert R."/>
            <person name="Binder M."/>
            <person name="Bloem J."/>
            <person name="Labutti K."/>
            <person name="Salamov A."/>
            <person name="Andreopoulos B."/>
            <person name="Baker S."/>
            <person name="Barry K."/>
            <person name="Bills G."/>
            <person name="Bluhm B."/>
            <person name="Cannon C."/>
            <person name="Castanera R."/>
            <person name="Culley D."/>
            <person name="Daum C."/>
            <person name="Ezra D."/>
            <person name="Gonzalez J."/>
            <person name="Henrissat B."/>
            <person name="Kuo A."/>
            <person name="Liang C."/>
            <person name="Lipzen A."/>
            <person name="Lutzoni F."/>
            <person name="Magnuson J."/>
            <person name="Mondo S."/>
            <person name="Nolan M."/>
            <person name="Ohm R."/>
            <person name="Pangilinan J."/>
            <person name="Park H.-J."/>
            <person name="Ramirez L."/>
            <person name="Alfaro M."/>
            <person name="Sun H."/>
            <person name="Tritt A."/>
            <person name="Yoshinaga Y."/>
            <person name="Zwiers L.-H."/>
            <person name="Turgeon B."/>
            <person name="Goodwin S."/>
            <person name="Spatafora J."/>
            <person name="Crous P."/>
            <person name="Grigoriev I."/>
        </authorList>
    </citation>
    <scope>NUCLEOTIDE SEQUENCE</scope>
    <source>
        <strain evidence="8">CBS 123094</strain>
    </source>
</reference>
<evidence type="ECO:0000256" key="5">
    <source>
        <dbReference type="ARBA" id="ARBA00023295"/>
    </source>
</evidence>
<dbReference type="Proteomes" id="UP000799779">
    <property type="component" value="Unassembled WGS sequence"/>
</dbReference>
<keyword evidence="6" id="KW-0732">Signal</keyword>
<feature type="signal peptide" evidence="6">
    <location>
        <begin position="1"/>
        <end position="24"/>
    </location>
</feature>
<evidence type="ECO:0000259" key="7">
    <source>
        <dbReference type="PROSITE" id="PS51762"/>
    </source>
</evidence>
<feature type="domain" description="GH16" evidence="7">
    <location>
        <begin position="30"/>
        <end position="286"/>
    </location>
</feature>
<proteinExistence type="inferred from homology"/>
<dbReference type="Gene3D" id="2.60.120.200">
    <property type="match status" value="1"/>
</dbReference>
<feature type="chain" id="PRO_5025438368" description="endo-1,3(4)-beta-glucanase" evidence="6">
    <location>
        <begin position="25"/>
        <end position="322"/>
    </location>
</feature>
<dbReference type="FunFam" id="2.60.120.200:FF:000114">
    <property type="entry name" value="Probable endo-1,3(4)-beta-glucanase NFIA_089530"/>
    <property type="match status" value="1"/>
</dbReference>
<evidence type="ECO:0000256" key="4">
    <source>
        <dbReference type="ARBA" id="ARBA00022801"/>
    </source>
</evidence>
<evidence type="ECO:0000256" key="3">
    <source>
        <dbReference type="ARBA" id="ARBA00012599"/>
    </source>
</evidence>
<evidence type="ECO:0000313" key="8">
    <source>
        <dbReference type="EMBL" id="KAF2004928.1"/>
    </source>
</evidence>
<gene>
    <name evidence="8" type="ORF">P154DRAFT_484341</name>
</gene>
<organism evidence="8 9">
    <name type="scientific">Amniculicola lignicola CBS 123094</name>
    <dbReference type="NCBI Taxonomy" id="1392246"/>
    <lineage>
        <taxon>Eukaryota</taxon>
        <taxon>Fungi</taxon>
        <taxon>Dikarya</taxon>
        <taxon>Ascomycota</taxon>
        <taxon>Pezizomycotina</taxon>
        <taxon>Dothideomycetes</taxon>
        <taxon>Pleosporomycetidae</taxon>
        <taxon>Pleosporales</taxon>
        <taxon>Amniculicolaceae</taxon>
        <taxon>Amniculicola</taxon>
    </lineage>
</organism>
<dbReference type="GO" id="GO:0052861">
    <property type="term" value="F:endo-1,3(4)-beta-glucanase activity"/>
    <property type="evidence" value="ECO:0007669"/>
    <property type="project" value="UniProtKB-EC"/>
</dbReference>
<dbReference type="OrthoDB" id="192832at2759"/>
<dbReference type="GO" id="GO:0009251">
    <property type="term" value="P:glucan catabolic process"/>
    <property type="evidence" value="ECO:0007669"/>
    <property type="project" value="TreeGrafter"/>
</dbReference>